<keyword evidence="2" id="KW-1185">Reference proteome</keyword>
<protein>
    <submittedName>
        <fullName evidence="1">Uncharacterized protein</fullName>
    </submittedName>
</protein>
<evidence type="ECO:0000313" key="2">
    <source>
        <dbReference type="Proteomes" id="UP000238479"/>
    </source>
</evidence>
<dbReference type="EMBL" id="PDCK01000042">
    <property type="protein sequence ID" value="PRQ37573.1"/>
    <property type="molecule type" value="Genomic_DNA"/>
</dbReference>
<gene>
    <name evidence="1" type="ORF">RchiOBHm_Chr4g0404111</name>
</gene>
<comment type="caution">
    <text evidence="1">The sequence shown here is derived from an EMBL/GenBank/DDBJ whole genome shotgun (WGS) entry which is preliminary data.</text>
</comment>
<accession>A0A2P6QTR3</accession>
<dbReference type="Proteomes" id="UP000238479">
    <property type="component" value="Chromosome 4"/>
</dbReference>
<evidence type="ECO:0000313" key="1">
    <source>
        <dbReference type="EMBL" id="PRQ37573.1"/>
    </source>
</evidence>
<sequence length="59" mass="7058">MFLSLSQQQHSHHRACTKHPILLELGNKLCRQMIAEVARFRSSERSFEWLPFWDVMKDS</sequence>
<proteinExistence type="predicted"/>
<name>A0A2P6QTR3_ROSCH</name>
<dbReference type="AlphaFoldDB" id="A0A2P6QTR3"/>
<reference evidence="1 2" key="1">
    <citation type="journal article" date="2018" name="Nat. Genet.">
        <title>The Rosa genome provides new insights in the design of modern roses.</title>
        <authorList>
            <person name="Bendahmane M."/>
        </authorList>
    </citation>
    <scope>NUCLEOTIDE SEQUENCE [LARGE SCALE GENOMIC DNA]</scope>
    <source>
        <strain evidence="2">cv. Old Blush</strain>
    </source>
</reference>
<dbReference type="Gramene" id="PRQ37573">
    <property type="protein sequence ID" value="PRQ37573"/>
    <property type="gene ID" value="RchiOBHm_Chr4g0404111"/>
</dbReference>
<organism evidence="1 2">
    <name type="scientific">Rosa chinensis</name>
    <name type="common">China rose</name>
    <dbReference type="NCBI Taxonomy" id="74649"/>
    <lineage>
        <taxon>Eukaryota</taxon>
        <taxon>Viridiplantae</taxon>
        <taxon>Streptophyta</taxon>
        <taxon>Embryophyta</taxon>
        <taxon>Tracheophyta</taxon>
        <taxon>Spermatophyta</taxon>
        <taxon>Magnoliopsida</taxon>
        <taxon>eudicotyledons</taxon>
        <taxon>Gunneridae</taxon>
        <taxon>Pentapetalae</taxon>
        <taxon>rosids</taxon>
        <taxon>fabids</taxon>
        <taxon>Rosales</taxon>
        <taxon>Rosaceae</taxon>
        <taxon>Rosoideae</taxon>
        <taxon>Rosoideae incertae sedis</taxon>
        <taxon>Rosa</taxon>
    </lineage>
</organism>